<dbReference type="InterPro" id="IPR012259">
    <property type="entry name" value="DHFR"/>
</dbReference>
<dbReference type="Proteomes" id="UP000239785">
    <property type="component" value="Unassembled WGS sequence"/>
</dbReference>
<dbReference type="InterPro" id="IPR024072">
    <property type="entry name" value="DHFR-like_dom_sf"/>
</dbReference>
<protein>
    <recommendedName>
        <fullName evidence="3">dihydrofolate reductase</fullName>
        <ecNumber evidence="3">1.5.1.3</ecNumber>
    </recommendedName>
</protein>
<dbReference type="PANTHER" id="PTHR48069">
    <property type="entry name" value="DIHYDROFOLATE REDUCTASE"/>
    <property type="match status" value="1"/>
</dbReference>
<evidence type="ECO:0000256" key="6">
    <source>
        <dbReference type="ARBA" id="ARBA00023002"/>
    </source>
</evidence>
<dbReference type="CDD" id="cd00209">
    <property type="entry name" value="DHFR"/>
    <property type="match status" value="1"/>
</dbReference>
<sequence length="162" mass="19046">MIKIIWAQTKSGVIGKDAKLPWNIPEEMKHFKKTTINSSVLMGRKTFTSMNNKKLPNRINYVLTKNLDSYKDNQDGLFFINNVDSLIEEYQTNEKDLYVIGGNSVFSKMIDSADQLIRTIIKEEYEGNVYIDEVNLTKFDKINVVEYKDFYIEYFTRRKDDN</sequence>
<dbReference type="SUPFAM" id="SSF53597">
    <property type="entry name" value="Dihydrofolate reductase-like"/>
    <property type="match status" value="1"/>
</dbReference>
<dbReference type="PROSITE" id="PS00075">
    <property type="entry name" value="DHFR_1"/>
    <property type="match status" value="1"/>
</dbReference>
<dbReference type="PANTHER" id="PTHR48069:SF3">
    <property type="entry name" value="DIHYDROFOLATE REDUCTASE"/>
    <property type="match status" value="1"/>
</dbReference>
<evidence type="ECO:0000259" key="8">
    <source>
        <dbReference type="PROSITE" id="PS51330"/>
    </source>
</evidence>
<keyword evidence="6" id="KW-0560">Oxidoreductase</keyword>
<evidence type="ECO:0000256" key="3">
    <source>
        <dbReference type="ARBA" id="ARBA00012856"/>
    </source>
</evidence>
<dbReference type="GO" id="GO:0006730">
    <property type="term" value="P:one-carbon metabolic process"/>
    <property type="evidence" value="ECO:0007669"/>
    <property type="project" value="UniProtKB-KW"/>
</dbReference>
<feature type="domain" description="DHFR" evidence="8">
    <location>
        <begin position="1"/>
        <end position="162"/>
    </location>
</feature>
<dbReference type="Gene3D" id="3.40.430.10">
    <property type="entry name" value="Dihydrofolate Reductase, subunit A"/>
    <property type="match status" value="1"/>
</dbReference>
<dbReference type="EMBL" id="PHNF01000002">
    <property type="protein sequence ID" value="PPE06276.1"/>
    <property type="molecule type" value="Genomic_DNA"/>
</dbReference>
<dbReference type="EC" id="1.5.1.3" evidence="3"/>
<evidence type="ECO:0000313" key="9">
    <source>
        <dbReference type="EMBL" id="PPE06276.1"/>
    </source>
</evidence>
<dbReference type="UniPathway" id="UPA00077">
    <property type="reaction ID" value="UER00158"/>
</dbReference>
<organism evidence="9 10">
    <name type="scientific">Mesoplasma corruscae</name>
    <dbReference type="NCBI Taxonomy" id="216874"/>
    <lineage>
        <taxon>Bacteria</taxon>
        <taxon>Bacillati</taxon>
        <taxon>Mycoplasmatota</taxon>
        <taxon>Mollicutes</taxon>
        <taxon>Entomoplasmatales</taxon>
        <taxon>Entomoplasmataceae</taxon>
        <taxon>Mesoplasma</taxon>
    </lineage>
</organism>
<dbReference type="AlphaFoldDB" id="A0A2S5RG12"/>
<accession>A0A2S5RG12</accession>
<dbReference type="GO" id="GO:0046655">
    <property type="term" value="P:folic acid metabolic process"/>
    <property type="evidence" value="ECO:0007669"/>
    <property type="project" value="TreeGrafter"/>
</dbReference>
<evidence type="ECO:0000256" key="5">
    <source>
        <dbReference type="ARBA" id="ARBA00022857"/>
    </source>
</evidence>
<name>A0A2S5RG12_9MOLU</name>
<dbReference type="GO" id="GO:0046452">
    <property type="term" value="P:dihydrofolate metabolic process"/>
    <property type="evidence" value="ECO:0007669"/>
    <property type="project" value="TreeGrafter"/>
</dbReference>
<reference evidence="9 10" key="1">
    <citation type="submission" date="2017-11" db="EMBL/GenBank/DDBJ databases">
        <title>Genome sequence of Mesoplasma corruscae ELCA-2 (ATCC 49579).</title>
        <authorList>
            <person name="Lo W.-S."/>
            <person name="Kuo C.-H."/>
        </authorList>
    </citation>
    <scope>NUCLEOTIDE SEQUENCE [LARGE SCALE GENOMIC DNA]</scope>
    <source>
        <strain evidence="9 10">ELCA-2</strain>
    </source>
</reference>
<dbReference type="RefSeq" id="WP_104208112.1">
    <property type="nucleotide sequence ID" value="NZ_PHNF01000002.1"/>
</dbReference>
<gene>
    <name evidence="9" type="primary">dfrA</name>
    <name evidence="9" type="ORF">MCORR_v1c05810</name>
</gene>
<keyword evidence="5" id="KW-0521">NADP</keyword>
<proteinExistence type="inferred from homology"/>
<evidence type="ECO:0000256" key="1">
    <source>
        <dbReference type="ARBA" id="ARBA00004903"/>
    </source>
</evidence>
<dbReference type="InterPro" id="IPR001796">
    <property type="entry name" value="DHFR_dom"/>
</dbReference>
<comment type="similarity">
    <text evidence="2 7">Belongs to the dihydrofolate reductase family.</text>
</comment>
<dbReference type="InterPro" id="IPR017925">
    <property type="entry name" value="DHFR_CS"/>
</dbReference>
<dbReference type="GO" id="GO:0046654">
    <property type="term" value="P:tetrahydrofolate biosynthetic process"/>
    <property type="evidence" value="ECO:0007669"/>
    <property type="project" value="UniProtKB-UniPathway"/>
</dbReference>
<dbReference type="Pfam" id="PF00186">
    <property type="entry name" value="DHFR_1"/>
    <property type="match status" value="1"/>
</dbReference>
<evidence type="ECO:0000256" key="2">
    <source>
        <dbReference type="ARBA" id="ARBA00009539"/>
    </source>
</evidence>
<dbReference type="PRINTS" id="PR00070">
    <property type="entry name" value="DHFR"/>
</dbReference>
<keyword evidence="10" id="KW-1185">Reference proteome</keyword>
<comment type="caution">
    <text evidence="9">The sequence shown here is derived from an EMBL/GenBank/DDBJ whole genome shotgun (WGS) entry which is preliminary data.</text>
</comment>
<dbReference type="GO" id="GO:0050661">
    <property type="term" value="F:NADP binding"/>
    <property type="evidence" value="ECO:0007669"/>
    <property type="project" value="InterPro"/>
</dbReference>
<dbReference type="OrthoDB" id="9804315at2"/>
<dbReference type="PROSITE" id="PS51330">
    <property type="entry name" value="DHFR_2"/>
    <property type="match status" value="1"/>
</dbReference>
<evidence type="ECO:0000256" key="4">
    <source>
        <dbReference type="ARBA" id="ARBA00022563"/>
    </source>
</evidence>
<comment type="pathway">
    <text evidence="1">Cofactor biosynthesis; tetrahydrofolate biosynthesis; 5,6,7,8-tetrahydrofolate from 7,8-dihydrofolate: step 1/1.</text>
</comment>
<dbReference type="GO" id="GO:0005829">
    <property type="term" value="C:cytosol"/>
    <property type="evidence" value="ECO:0007669"/>
    <property type="project" value="TreeGrafter"/>
</dbReference>
<evidence type="ECO:0000313" key="10">
    <source>
        <dbReference type="Proteomes" id="UP000239785"/>
    </source>
</evidence>
<evidence type="ECO:0000256" key="7">
    <source>
        <dbReference type="RuleBase" id="RU004474"/>
    </source>
</evidence>
<dbReference type="GO" id="GO:0004146">
    <property type="term" value="F:dihydrofolate reductase activity"/>
    <property type="evidence" value="ECO:0007669"/>
    <property type="project" value="UniProtKB-EC"/>
</dbReference>
<keyword evidence="4" id="KW-0554">One-carbon metabolism</keyword>